<proteinExistence type="predicted"/>
<organism evidence="2 3">
    <name type="scientific">Beutenbergia cavernae (strain ATCC BAA-8 / DSM 12333 / CCUG 43141 / JCM 11478 / NBRC 16432 / NCIMB 13614 / HKI 0122)</name>
    <dbReference type="NCBI Taxonomy" id="471853"/>
    <lineage>
        <taxon>Bacteria</taxon>
        <taxon>Bacillati</taxon>
        <taxon>Actinomycetota</taxon>
        <taxon>Actinomycetes</taxon>
        <taxon>Micrococcales</taxon>
        <taxon>Beutenbergiaceae</taxon>
        <taxon>Beutenbergia</taxon>
    </lineage>
</organism>
<dbReference type="InterPro" id="IPR032466">
    <property type="entry name" value="Metal_Hydrolase"/>
</dbReference>
<reference evidence="2 3" key="1">
    <citation type="journal article" date="2009" name="Stand. Genomic Sci.">
        <title>Complete genome sequence of Beutenbergia cavernae type strain (HKI 0122).</title>
        <authorList>
            <person name="Land M."/>
            <person name="Pukall R."/>
            <person name="Abt B."/>
            <person name="Goker M."/>
            <person name="Rohde M."/>
            <person name="Glavina Del Rio T."/>
            <person name="Tice H."/>
            <person name="Copeland A."/>
            <person name="Cheng J.F."/>
            <person name="Lucas S."/>
            <person name="Chen F."/>
            <person name="Nolan M."/>
            <person name="Bruce D."/>
            <person name="Goodwin L."/>
            <person name="Pitluck S."/>
            <person name="Ivanova N."/>
            <person name="Mavromatis K."/>
            <person name="Ovchinnikova G."/>
            <person name="Pati A."/>
            <person name="Chen A."/>
            <person name="Palaniappan K."/>
            <person name="Hauser L."/>
            <person name="Chang Y.J."/>
            <person name="Jefferies C.C."/>
            <person name="Saunders E."/>
            <person name="Brettin T."/>
            <person name="Detter J.C."/>
            <person name="Han C."/>
            <person name="Chain P."/>
            <person name="Bristow J."/>
            <person name="Eisen J.A."/>
            <person name="Markowitz V."/>
            <person name="Hugenholtz P."/>
            <person name="Kyrpides N.C."/>
            <person name="Klenk H.P."/>
            <person name="Lapidus A."/>
        </authorList>
    </citation>
    <scope>NUCLEOTIDE SEQUENCE [LARGE SCALE GENOMIC DNA]</scope>
    <source>
        <strain evidence="3">ATCC BAA-8 / DSM 12333 / NBRC 16432</strain>
    </source>
</reference>
<dbReference type="OrthoDB" id="3366604at2"/>
<dbReference type="PANTHER" id="PTHR32027">
    <property type="entry name" value="CYTOSINE DEAMINASE"/>
    <property type="match status" value="1"/>
</dbReference>
<dbReference type="Proteomes" id="UP000007962">
    <property type="component" value="Chromosome"/>
</dbReference>
<dbReference type="InterPro" id="IPR013108">
    <property type="entry name" value="Amidohydro_3"/>
</dbReference>
<dbReference type="Gene3D" id="3.20.20.140">
    <property type="entry name" value="Metal-dependent hydrolases"/>
    <property type="match status" value="1"/>
</dbReference>
<dbReference type="HOGENOM" id="CLU_031758_5_1_11"/>
<accession>C5C426</accession>
<dbReference type="KEGG" id="bcv:Bcav_1683"/>
<dbReference type="EMBL" id="CP001618">
    <property type="protein sequence ID" value="ACQ79939.1"/>
    <property type="molecule type" value="Genomic_DNA"/>
</dbReference>
<protein>
    <submittedName>
        <fullName evidence="2">Amidohydrolase 3</fullName>
    </submittedName>
</protein>
<dbReference type="SUPFAM" id="SSF51556">
    <property type="entry name" value="Metallo-dependent hydrolases"/>
    <property type="match status" value="1"/>
</dbReference>
<dbReference type="InterPro" id="IPR052349">
    <property type="entry name" value="Metallo-hydrolase_Enzymes"/>
</dbReference>
<feature type="domain" description="Amidohydrolase 3" evidence="1">
    <location>
        <begin position="88"/>
        <end position="396"/>
    </location>
</feature>
<gene>
    <name evidence="2" type="ordered locus">Bcav_1683</name>
</gene>
<dbReference type="GO" id="GO:0016814">
    <property type="term" value="F:hydrolase activity, acting on carbon-nitrogen (but not peptide) bonds, in cyclic amidines"/>
    <property type="evidence" value="ECO:0007669"/>
    <property type="project" value="TreeGrafter"/>
</dbReference>
<sequence>MTVQLLRGGRLASGEVVDVRVDADTVTAVVPADGGSGLDRAGAAVTDLTGYVLCGAFAEPHTHLDKVFTADRVTGHDGTLRGAMERYATVLGEASDADVRARAHRALRLLVGHGATAVRSHVGCGRLLGVRAVESLVRVRSEAADVVDLQLVAHVGPPGVGESWRSHRARLHDALDAGADVVGGNPSIEPDPVAAMEECFAVAVERGRPVDFHVDETTEPAVLTLRHLARLARQADVPVTASHCVSLGQQDPALAADVAAEVAEAGVQVVALPATNLYLQGRGGGPSTRGLTAIDTLRAAGVRCAAGGDNVRDPFNPAGRLDPLETAALVVTAGHQAPRDAWHMVGRDARAVLGLPAAGPRVGDRADLVAVRADSLEDALALAPAERIVWRAGRVVSRIAVTRRGPVHEVGA</sequence>
<dbReference type="eggNOG" id="COG0402">
    <property type="taxonomic scope" value="Bacteria"/>
</dbReference>
<dbReference type="InterPro" id="IPR011059">
    <property type="entry name" value="Metal-dep_hydrolase_composite"/>
</dbReference>
<name>C5C426_BEUC1</name>
<keyword evidence="2" id="KW-0378">Hydrolase</keyword>
<dbReference type="Pfam" id="PF07969">
    <property type="entry name" value="Amidohydro_3"/>
    <property type="match status" value="1"/>
</dbReference>
<dbReference type="AlphaFoldDB" id="C5C426"/>
<evidence type="ECO:0000313" key="2">
    <source>
        <dbReference type="EMBL" id="ACQ79939.1"/>
    </source>
</evidence>
<evidence type="ECO:0000313" key="3">
    <source>
        <dbReference type="Proteomes" id="UP000007962"/>
    </source>
</evidence>
<dbReference type="Gene3D" id="2.30.40.10">
    <property type="entry name" value="Urease, subunit C, domain 1"/>
    <property type="match status" value="1"/>
</dbReference>
<dbReference type="STRING" id="471853.Bcav_1683"/>
<keyword evidence="3" id="KW-1185">Reference proteome</keyword>
<dbReference type="RefSeq" id="WP_015882179.1">
    <property type="nucleotide sequence ID" value="NC_012669.1"/>
</dbReference>
<dbReference type="PANTHER" id="PTHR32027:SF9">
    <property type="entry name" value="BLL3847 PROTEIN"/>
    <property type="match status" value="1"/>
</dbReference>
<evidence type="ECO:0000259" key="1">
    <source>
        <dbReference type="Pfam" id="PF07969"/>
    </source>
</evidence>